<feature type="chain" id="PRO_5016483505" description="Carboxypeptidase" evidence="10">
    <location>
        <begin position="31"/>
        <end position="483"/>
    </location>
</feature>
<keyword evidence="7 10" id="KW-0378">Hydrolase</keyword>
<evidence type="ECO:0000256" key="8">
    <source>
        <dbReference type="ARBA" id="ARBA00023157"/>
    </source>
</evidence>
<evidence type="ECO:0000256" key="5">
    <source>
        <dbReference type="ARBA" id="ARBA00022670"/>
    </source>
</evidence>
<dbReference type="AlphaFoldDB" id="A0A371HYH8"/>
<keyword evidence="9" id="KW-0325">Glycoprotein</keyword>
<keyword evidence="5 10" id="KW-0645">Protease</keyword>
<dbReference type="GO" id="GO:0006508">
    <property type="term" value="P:proteolysis"/>
    <property type="evidence" value="ECO:0007669"/>
    <property type="project" value="UniProtKB-KW"/>
</dbReference>
<feature type="signal peptide" evidence="10">
    <location>
        <begin position="1"/>
        <end position="30"/>
    </location>
</feature>
<comment type="caution">
    <text evidence="11">The sequence shown here is derived from an EMBL/GenBank/DDBJ whole genome shotgun (WGS) entry which is preliminary data.</text>
</comment>
<dbReference type="STRING" id="157652.A0A371HYH8"/>
<proteinExistence type="inferred from homology"/>
<evidence type="ECO:0000256" key="1">
    <source>
        <dbReference type="ARBA" id="ARBA00004613"/>
    </source>
</evidence>
<evidence type="ECO:0000256" key="3">
    <source>
        <dbReference type="ARBA" id="ARBA00022525"/>
    </source>
</evidence>
<dbReference type="InterPro" id="IPR018202">
    <property type="entry name" value="Ser_caboxypep_ser_AS"/>
</dbReference>
<evidence type="ECO:0000256" key="2">
    <source>
        <dbReference type="ARBA" id="ARBA00009431"/>
    </source>
</evidence>
<dbReference type="SUPFAM" id="SSF53474">
    <property type="entry name" value="alpha/beta-Hydrolases"/>
    <property type="match status" value="1"/>
</dbReference>
<protein>
    <recommendedName>
        <fullName evidence="10">Carboxypeptidase</fullName>
        <ecNumber evidence="10">3.4.16.-</ecNumber>
    </recommendedName>
</protein>
<dbReference type="GO" id="GO:0005773">
    <property type="term" value="C:vacuole"/>
    <property type="evidence" value="ECO:0007669"/>
    <property type="project" value="TreeGrafter"/>
</dbReference>
<dbReference type="InterPro" id="IPR001563">
    <property type="entry name" value="Peptidase_S10"/>
</dbReference>
<comment type="subcellular location">
    <subcellularLocation>
        <location evidence="1">Secreted</location>
    </subcellularLocation>
</comment>
<comment type="similarity">
    <text evidence="2 10">Belongs to the peptidase S10 family.</text>
</comment>
<dbReference type="GO" id="GO:0004185">
    <property type="term" value="F:serine-type carboxypeptidase activity"/>
    <property type="evidence" value="ECO:0007669"/>
    <property type="project" value="UniProtKB-UniRule"/>
</dbReference>
<reference evidence="11" key="1">
    <citation type="submission" date="2018-05" db="EMBL/GenBank/DDBJ databases">
        <title>Draft genome of Mucuna pruriens seed.</title>
        <authorList>
            <person name="Nnadi N.E."/>
            <person name="Vos R."/>
            <person name="Hasami M.H."/>
            <person name="Devisetty U.K."/>
            <person name="Aguiy J.C."/>
        </authorList>
    </citation>
    <scope>NUCLEOTIDE SEQUENCE [LARGE SCALE GENOMIC DNA]</scope>
    <source>
        <strain evidence="11">JCA_2017</strain>
    </source>
</reference>
<dbReference type="Gene3D" id="3.40.50.1820">
    <property type="entry name" value="alpha/beta hydrolase"/>
    <property type="match status" value="1"/>
</dbReference>
<keyword evidence="4 10" id="KW-0121">Carboxypeptidase</keyword>
<dbReference type="EMBL" id="QJKJ01001384">
    <property type="protein sequence ID" value="RDY07866.1"/>
    <property type="molecule type" value="Genomic_DNA"/>
</dbReference>
<dbReference type="Pfam" id="PF00450">
    <property type="entry name" value="Peptidase_S10"/>
    <property type="match status" value="1"/>
</dbReference>
<dbReference type="PROSITE" id="PS00560">
    <property type="entry name" value="CARBOXYPEPT_SER_HIS"/>
    <property type="match status" value="1"/>
</dbReference>
<sequence>MNMNMNMNVIPCLQFLCLFLLSTLFIKTCAINEETYESDRITELPGQPSSPSISHFSGYITVNEKHGRALFYWFFEAQSQASNKPLLLWLNGGPGCSSIGYGAVAEIGPLLVNKNGEGLHFNTYSWNQEANLLFVESPVGVGFSYTNTSSDFTAIGDNFVAEDAYNFLVNWLQRFPQLKSRDFFISGESYAGHYIPQLAELIFDRNKDSKNYPFINLKGFIAGNPETDDYYDYKGLLEYAWSHAVISDQQYDKAKQVCDFKQFDWSNECNQVMSQVFQDYKEIDIYNIYAPACHLNGTSSIADDGNSNDPESFTKARNDHRLRRMRILGGYDPCYSKYAEEYFNRKDVQSSFHADTKRATNITWTTCNDLLFRAYNVSVFSVLPIYTKLIKAGLKIWIYSGDADGRVPVIGTRYCVEALGLPLKSSWRTWYHQNQVGGRIVEYEGLTYVTVRGAGHLVPLNKPSEALSIIHSFLTADHLPTHE</sequence>
<keyword evidence="12" id="KW-1185">Reference proteome</keyword>
<dbReference type="Gene3D" id="3.40.50.11320">
    <property type="match status" value="1"/>
</dbReference>
<keyword evidence="6 10" id="KW-0732">Signal</keyword>
<dbReference type="InterPro" id="IPR033124">
    <property type="entry name" value="Ser_caboxypep_his_AS"/>
</dbReference>
<organism evidence="11 12">
    <name type="scientific">Mucuna pruriens</name>
    <name type="common">Velvet bean</name>
    <name type="synonym">Dolichos pruriens</name>
    <dbReference type="NCBI Taxonomy" id="157652"/>
    <lineage>
        <taxon>Eukaryota</taxon>
        <taxon>Viridiplantae</taxon>
        <taxon>Streptophyta</taxon>
        <taxon>Embryophyta</taxon>
        <taxon>Tracheophyta</taxon>
        <taxon>Spermatophyta</taxon>
        <taxon>Magnoliopsida</taxon>
        <taxon>eudicotyledons</taxon>
        <taxon>Gunneridae</taxon>
        <taxon>Pentapetalae</taxon>
        <taxon>rosids</taxon>
        <taxon>fabids</taxon>
        <taxon>Fabales</taxon>
        <taxon>Fabaceae</taxon>
        <taxon>Papilionoideae</taxon>
        <taxon>50 kb inversion clade</taxon>
        <taxon>NPAAA clade</taxon>
        <taxon>indigoferoid/millettioid clade</taxon>
        <taxon>Phaseoleae</taxon>
        <taxon>Mucuna</taxon>
    </lineage>
</organism>
<dbReference type="PANTHER" id="PTHR11802:SF235">
    <property type="entry name" value="SERINE CARBOXYPEPTIDASE-LIKE 33"/>
    <property type="match status" value="1"/>
</dbReference>
<dbReference type="EC" id="3.4.16.-" evidence="10"/>
<dbReference type="GO" id="GO:0005576">
    <property type="term" value="C:extracellular region"/>
    <property type="evidence" value="ECO:0007669"/>
    <property type="project" value="UniProtKB-SubCell"/>
</dbReference>
<dbReference type="OrthoDB" id="443318at2759"/>
<dbReference type="FunFam" id="3.40.50.11320:FF:000001">
    <property type="entry name" value="Carboxypeptidase"/>
    <property type="match status" value="1"/>
</dbReference>
<gene>
    <name evidence="11" type="primary">SCP26</name>
    <name evidence="11" type="ORF">CR513_07969</name>
</gene>
<evidence type="ECO:0000256" key="6">
    <source>
        <dbReference type="ARBA" id="ARBA00022729"/>
    </source>
</evidence>
<evidence type="ECO:0000313" key="11">
    <source>
        <dbReference type="EMBL" id="RDY07866.1"/>
    </source>
</evidence>
<dbReference type="PANTHER" id="PTHR11802">
    <property type="entry name" value="SERINE PROTEASE FAMILY S10 SERINE CARBOXYPEPTIDASE"/>
    <property type="match status" value="1"/>
</dbReference>
<dbReference type="InterPro" id="IPR029058">
    <property type="entry name" value="AB_hydrolase_fold"/>
</dbReference>
<keyword evidence="8" id="KW-1015">Disulfide bond</keyword>
<evidence type="ECO:0000256" key="9">
    <source>
        <dbReference type="ARBA" id="ARBA00023180"/>
    </source>
</evidence>
<evidence type="ECO:0000256" key="7">
    <source>
        <dbReference type="ARBA" id="ARBA00022801"/>
    </source>
</evidence>
<evidence type="ECO:0000256" key="10">
    <source>
        <dbReference type="RuleBase" id="RU361156"/>
    </source>
</evidence>
<evidence type="ECO:0000313" key="12">
    <source>
        <dbReference type="Proteomes" id="UP000257109"/>
    </source>
</evidence>
<dbReference type="Gene3D" id="6.10.250.940">
    <property type="match status" value="1"/>
</dbReference>
<dbReference type="Proteomes" id="UP000257109">
    <property type="component" value="Unassembled WGS sequence"/>
</dbReference>
<dbReference type="PROSITE" id="PS00131">
    <property type="entry name" value="CARBOXYPEPT_SER_SER"/>
    <property type="match status" value="1"/>
</dbReference>
<name>A0A371HYH8_MUCPR</name>
<dbReference type="PRINTS" id="PR00724">
    <property type="entry name" value="CRBOXYPTASEC"/>
</dbReference>
<accession>A0A371HYH8</accession>
<feature type="non-terminal residue" evidence="11">
    <location>
        <position position="1"/>
    </location>
</feature>
<dbReference type="FunFam" id="3.40.50.1820:FF:000013">
    <property type="entry name" value="Carboxypeptidase"/>
    <property type="match status" value="1"/>
</dbReference>
<keyword evidence="3" id="KW-0964">Secreted</keyword>
<evidence type="ECO:0000256" key="4">
    <source>
        <dbReference type="ARBA" id="ARBA00022645"/>
    </source>
</evidence>